<proteinExistence type="predicted"/>
<dbReference type="SUPFAM" id="SSF160443">
    <property type="entry name" value="SMR domain-like"/>
    <property type="match status" value="1"/>
</dbReference>
<gene>
    <name evidence="3" type="ORF">PHATRDRAFT_40369</name>
</gene>
<dbReference type="HOGENOM" id="CLU_932102_0_0_1"/>
<dbReference type="InterPro" id="IPR036063">
    <property type="entry name" value="Smr_dom_sf"/>
</dbReference>
<dbReference type="PROSITE" id="PS50828">
    <property type="entry name" value="SMR"/>
    <property type="match status" value="1"/>
</dbReference>
<dbReference type="KEGG" id="pti:PHATRDRAFT_40369"/>
<dbReference type="EMBL" id="CM000625">
    <property type="protein sequence ID" value="EEC44074.1"/>
    <property type="molecule type" value="Genomic_DNA"/>
</dbReference>
<dbReference type="Gene3D" id="3.30.1370.110">
    <property type="match status" value="1"/>
</dbReference>
<evidence type="ECO:0000256" key="1">
    <source>
        <dbReference type="SAM" id="Coils"/>
    </source>
</evidence>
<dbReference type="eggNOG" id="ENOG502T2TT">
    <property type="taxonomic scope" value="Eukaryota"/>
</dbReference>
<protein>
    <recommendedName>
        <fullName evidence="2">Smr domain-containing protein</fullName>
    </recommendedName>
</protein>
<dbReference type="Pfam" id="PF01713">
    <property type="entry name" value="Smr"/>
    <property type="match status" value="1"/>
</dbReference>
<dbReference type="PROSITE" id="PS50330">
    <property type="entry name" value="UIM"/>
    <property type="match status" value="1"/>
</dbReference>
<dbReference type="Proteomes" id="UP000000759">
    <property type="component" value="Chromosome 23"/>
</dbReference>
<dbReference type="RefSeq" id="XP_002184325.1">
    <property type="nucleotide sequence ID" value="XM_002184289.1"/>
</dbReference>
<dbReference type="OrthoDB" id="3231855at2759"/>
<evidence type="ECO:0000259" key="2">
    <source>
        <dbReference type="PROSITE" id="PS50828"/>
    </source>
</evidence>
<dbReference type="GeneID" id="7198261"/>
<keyword evidence="1" id="KW-0175">Coiled coil</keyword>
<dbReference type="OMA" id="VAFLEIH"/>
<sequence length="299" mass="33170">MSRIPNGGDIGNLPTLDLHGFRRERAVRDTVAFLEIHQTSWVIVITGSGRHSPEGPVLRGAVESILQRRGMQFSRNTPGTFLVNAATGHSNYYYQDGCAEDTKVVVRDANEEEVAVQLAMRKTTRGYCGTASGRALHRSSSSSGSSENCLGTGPSLVEVARADQELDQARAESLQLVREEASKYKREAKAIRKAVAKSIDEVRKYEDEEEELLRKAVQLSEEQEASEREEEERILREVLRESEKDSKSSCHSDDALREAILRSDCEYNPLASDDSDEASMIRQAIALSLADFHSAVLPE</sequence>
<organism evidence="3 4">
    <name type="scientific">Phaeodactylum tricornutum (strain CCAP 1055/1)</name>
    <dbReference type="NCBI Taxonomy" id="556484"/>
    <lineage>
        <taxon>Eukaryota</taxon>
        <taxon>Sar</taxon>
        <taxon>Stramenopiles</taxon>
        <taxon>Ochrophyta</taxon>
        <taxon>Bacillariophyta</taxon>
        <taxon>Bacillariophyceae</taxon>
        <taxon>Bacillariophycidae</taxon>
        <taxon>Naviculales</taxon>
        <taxon>Phaeodactylaceae</taxon>
        <taxon>Phaeodactylum</taxon>
    </lineage>
</organism>
<feature type="coiled-coil region" evidence="1">
    <location>
        <begin position="159"/>
        <end position="229"/>
    </location>
</feature>
<dbReference type="InterPro" id="IPR003903">
    <property type="entry name" value="UIM_dom"/>
</dbReference>
<evidence type="ECO:0000313" key="4">
    <source>
        <dbReference type="Proteomes" id="UP000000759"/>
    </source>
</evidence>
<feature type="domain" description="Smr" evidence="2">
    <location>
        <begin position="16"/>
        <end position="86"/>
    </location>
</feature>
<evidence type="ECO:0000313" key="3">
    <source>
        <dbReference type="EMBL" id="EEC44074.1"/>
    </source>
</evidence>
<dbReference type="PaxDb" id="2850-Phatr40369"/>
<accession>B7GB89</accession>
<dbReference type="AlphaFoldDB" id="B7GB89"/>
<reference evidence="4" key="2">
    <citation type="submission" date="2008-08" db="EMBL/GenBank/DDBJ databases">
        <authorList>
            <consortium name="Diatom Consortium"/>
            <person name="Grigoriev I."/>
            <person name="Grimwood J."/>
            <person name="Kuo A."/>
            <person name="Otillar R.P."/>
            <person name="Salamov A."/>
            <person name="Detter J.C."/>
            <person name="Lindquist E."/>
            <person name="Shapiro H."/>
            <person name="Lucas S."/>
            <person name="Glavina del Rio T."/>
            <person name="Pitluck S."/>
            <person name="Rokhsar D."/>
            <person name="Bowler C."/>
        </authorList>
    </citation>
    <scope>GENOME REANNOTATION</scope>
    <source>
        <strain evidence="4">CCAP 1055/1</strain>
    </source>
</reference>
<dbReference type="InParanoid" id="B7GB89"/>
<name>B7GB89_PHATC</name>
<reference evidence="3 4" key="1">
    <citation type="journal article" date="2008" name="Nature">
        <title>The Phaeodactylum genome reveals the evolutionary history of diatom genomes.</title>
        <authorList>
            <person name="Bowler C."/>
            <person name="Allen A.E."/>
            <person name="Badger J.H."/>
            <person name="Grimwood J."/>
            <person name="Jabbari K."/>
            <person name="Kuo A."/>
            <person name="Maheswari U."/>
            <person name="Martens C."/>
            <person name="Maumus F."/>
            <person name="Otillar R.P."/>
            <person name="Rayko E."/>
            <person name="Salamov A."/>
            <person name="Vandepoele K."/>
            <person name="Beszteri B."/>
            <person name="Gruber A."/>
            <person name="Heijde M."/>
            <person name="Katinka M."/>
            <person name="Mock T."/>
            <person name="Valentin K."/>
            <person name="Verret F."/>
            <person name="Berges J.A."/>
            <person name="Brownlee C."/>
            <person name="Cadoret J.P."/>
            <person name="Chiovitti A."/>
            <person name="Choi C.J."/>
            <person name="Coesel S."/>
            <person name="De Martino A."/>
            <person name="Detter J.C."/>
            <person name="Durkin C."/>
            <person name="Falciatore A."/>
            <person name="Fournet J."/>
            <person name="Haruta M."/>
            <person name="Huysman M.J."/>
            <person name="Jenkins B.D."/>
            <person name="Jiroutova K."/>
            <person name="Jorgensen R.E."/>
            <person name="Joubert Y."/>
            <person name="Kaplan A."/>
            <person name="Kroger N."/>
            <person name="Kroth P.G."/>
            <person name="La Roche J."/>
            <person name="Lindquist E."/>
            <person name="Lommer M."/>
            <person name="Martin-Jezequel V."/>
            <person name="Lopez P.J."/>
            <person name="Lucas S."/>
            <person name="Mangogna M."/>
            <person name="McGinnis K."/>
            <person name="Medlin L.K."/>
            <person name="Montsant A."/>
            <person name="Oudot-Le Secq M.P."/>
            <person name="Napoli C."/>
            <person name="Obornik M."/>
            <person name="Parker M.S."/>
            <person name="Petit J.L."/>
            <person name="Porcel B.M."/>
            <person name="Poulsen N."/>
            <person name="Robison M."/>
            <person name="Rychlewski L."/>
            <person name="Rynearson T.A."/>
            <person name="Schmutz J."/>
            <person name="Shapiro H."/>
            <person name="Siaut M."/>
            <person name="Stanley M."/>
            <person name="Sussman M.R."/>
            <person name="Taylor A.R."/>
            <person name="Vardi A."/>
            <person name="von Dassow P."/>
            <person name="Vyverman W."/>
            <person name="Willis A."/>
            <person name="Wyrwicz L.S."/>
            <person name="Rokhsar D.S."/>
            <person name="Weissenbach J."/>
            <person name="Armbrust E.V."/>
            <person name="Green B.R."/>
            <person name="Van de Peer Y."/>
            <person name="Grigoriev I.V."/>
        </authorList>
    </citation>
    <scope>NUCLEOTIDE SEQUENCE [LARGE SCALE GENOMIC DNA]</scope>
    <source>
        <strain evidence="3 4">CCAP 1055/1</strain>
    </source>
</reference>
<dbReference type="InterPro" id="IPR002625">
    <property type="entry name" value="Smr_dom"/>
</dbReference>
<keyword evidence="4" id="KW-1185">Reference proteome</keyword>